<feature type="transmembrane region" description="Helical" evidence="1">
    <location>
        <begin position="96"/>
        <end position="119"/>
    </location>
</feature>
<proteinExistence type="predicted"/>
<keyword evidence="1" id="KW-1133">Transmembrane helix</keyword>
<dbReference type="EMBL" id="JABJNZ010000024">
    <property type="protein sequence ID" value="MBT4870275.1"/>
    <property type="molecule type" value="Genomic_DNA"/>
</dbReference>
<evidence type="ECO:0000313" key="2">
    <source>
        <dbReference type="EMBL" id="MBT4870275.1"/>
    </source>
</evidence>
<name>A0A8T5GE79_9ARCH</name>
<evidence type="ECO:0000256" key="1">
    <source>
        <dbReference type="SAM" id="Phobius"/>
    </source>
</evidence>
<dbReference type="Proteomes" id="UP000722459">
    <property type="component" value="Unassembled WGS sequence"/>
</dbReference>
<feature type="transmembrane region" description="Helical" evidence="1">
    <location>
        <begin position="69"/>
        <end position="90"/>
    </location>
</feature>
<feature type="transmembrane region" description="Helical" evidence="1">
    <location>
        <begin position="39"/>
        <end position="62"/>
    </location>
</feature>
<feature type="transmembrane region" description="Helical" evidence="1">
    <location>
        <begin position="12"/>
        <end position="33"/>
    </location>
</feature>
<dbReference type="PANTHER" id="PTHR40042">
    <property type="entry name" value="HYPOTHETICAL MEMBRANE SPANNING PROTEIN"/>
    <property type="match status" value="1"/>
</dbReference>
<comment type="caution">
    <text evidence="2">The sequence shown here is derived from an EMBL/GenBank/DDBJ whole genome shotgun (WGS) entry which is preliminary data.</text>
</comment>
<dbReference type="PANTHER" id="PTHR40042:SF1">
    <property type="entry name" value="DUF1405 DOMAIN-CONTAINING PROTEIN"/>
    <property type="match status" value="1"/>
</dbReference>
<reference evidence="2" key="1">
    <citation type="journal article" date="2021" name="ISME J.">
        <title>Mercury methylation by metabolically versatile and cosmopolitan marine bacteria.</title>
        <authorList>
            <person name="Lin H."/>
            <person name="Ascher D.B."/>
            <person name="Myung Y."/>
            <person name="Lamborg C.H."/>
            <person name="Hallam S.J."/>
            <person name="Gionfriddo C.M."/>
            <person name="Holt K.E."/>
            <person name="Moreau J.W."/>
        </authorList>
    </citation>
    <scope>NUCLEOTIDE SEQUENCE</scope>
    <source>
        <strain evidence="2">SI075_bin30</strain>
    </source>
</reference>
<keyword evidence="1" id="KW-0812">Transmembrane</keyword>
<protein>
    <submittedName>
        <fullName evidence="2">DUF1405 domain-containing protein</fullName>
    </submittedName>
</protein>
<feature type="transmembrane region" description="Helical" evidence="1">
    <location>
        <begin position="126"/>
        <end position="145"/>
    </location>
</feature>
<evidence type="ECO:0000313" key="3">
    <source>
        <dbReference type="Proteomes" id="UP000722459"/>
    </source>
</evidence>
<dbReference type="Pfam" id="PF07187">
    <property type="entry name" value="DUF1405"/>
    <property type="match status" value="1"/>
</dbReference>
<organism evidence="2 3">
    <name type="scientific">Candidatus Iainarchaeum sp</name>
    <dbReference type="NCBI Taxonomy" id="3101447"/>
    <lineage>
        <taxon>Archaea</taxon>
        <taxon>Candidatus Iainarchaeota</taxon>
        <taxon>Candidatus Iainarchaeia</taxon>
        <taxon>Candidatus Iainarchaeales</taxon>
        <taxon>Candidatus Iainarchaeaceae</taxon>
        <taxon>Candidatus Iainarchaeum</taxon>
    </lineage>
</organism>
<accession>A0A8T5GE79</accession>
<keyword evidence="1" id="KW-0472">Membrane</keyword>
<dbReference type="InterPro" id="IPR009845">
    <property type="entry name" value="DUF1405"/>
</dbReference>
<sequence>MLEKLRSKRFLLLLTIINLVAGFYSISYYFWQLEKTNPLFWIFIIDCPLYSIIFGINLYLMAKEKANPLLGFVSIVGSLKYGLWTIFALLLPGFIFAFPTLLVGHLLLIVEVILFYKIFKFKIKHLIIVLGWFLINDILDYFVGIHPYFEQQFFNEIMLFSFVSTFILVFLIAIIFSKR</sequence>
<dbReference type="AlphaFoldDB" id="A0A8T5GE79"/>
<gene>
    <name evidence="2" type="ORF">HON47_01765</name>
</gene>
<feature type="transmembrane region" description="Helical" evidence="1">
    <location>
        <begin position="157"/>
        <end position="176"/>
    </location>
</feature>